<reference evidence="13" key="1">
    <citation type="submission" date="2021-02" db="EMBL/GenBank/DDBJ databases">
        <authorList>
            <person name="Nowell W R."/>
        </authorList>
    </citation>
    <scope>NUCLEOTIDE SEQUENCE</scope>
</reference>
<keyword evidence="6" id="KW-0243">Dynein</keyword>
<name>A0A820B081_9BILA</name>
<dbReference type="GO" id="GO:0007018">
    <property type="term" value="P:microtubule-based movement"/>
    <property type="evidence" value="ECO:0007669"/>
    <property type="project" value="InterPro"/>
</dbReference>
<dbReference type="PANTHER" id="PTHR46961:SF21">
    <property type="entry name" value="LOW QUALITY PROTEIN: DYNEIN BETA CHAIN, FLAGELLAR OUTER ARM-LIKE"/>
    <property type="match status" value="1"/>
</dbReference>
<keyword evidence="4" id="KW-0547">Nucleotide-binding</keyword>
<evidence type="ECO:0000256" key="10">
    <source>
        <dbReference type="ARBA" id="ARBA00023212"/>
    </source>
</evidence>
<keyword evidence="8" id="KW-0969">Cilium</keyword>
<evidence type="ECO:0000256" key="9">
    <source>
        <dbReference type="ARBA" id="ARBA00023175"/>
    </source>
</evidence>
<protein>
    <recommendedName>
        <fullName evidence="12">Dynein heavy chain linker domain-containing protein</fullName>
    </recommendedName>
</protein>
<gene>
    <name evidence="13" type="ORF">FNK824_LOCUS36143</name>
</gene>
<keyword evidence="7" id="KW-0175">Coiled coil</keyword>
<keyword evidence="9" id="KW-0505">Motor protein</keyword>
<keyword evidence="2" id="KW-0963">Cytoplasm</keyword>
<dbReference type="GO" id="GO:0051959">
    <property type="term" value="F:dynein light intermediate chain binding"/>
    <property type="evidence" value="ECO:0007669"/>
    <property type="project" value="InterPro"/>
</dbReference>
<keyword evidence="3" id="KW-0493">Microtubule</keyword>
<evidence type="ECO:0000256" key="3">
    <source>
        <dbReference type="ARBA" id="ARBA00022701"/>
    </source>
</evidence>
<dbReference type="InterPro" id="IPR026983">
    <property type="entry name" value="DHC"/>
</dbReference>
<keyword evidence="5" id="KW-0067">ATP-binding</keyword>
<dbReference type="GO" id="GO:0030286">
    <property type="term" value="C:dynein complex"/>
    <property type="evidence" value="ECO:0007669"/>
    <property type="project" value="UniProtKB-KW"/>
</dbReference>
<dbReference type="GO" id="GO:0045505">
    <property type="term" value="F:dynein intermediate chain binding"/>
    <property type="evidence" value="ECO:0007669"/>
    <property type="project" value="InterPro"/>
</dbReference>
<evidence type="ECO:0000256" key="2">
    <source>
        <dbReference type="ARBA" id="ARBA00022490"/>
    </source>
</evidence>
<dbReference type="Proteomes" id="UP000663874">
    <property type="component" value="Unassembled WGS sequence"/>
</dbReference>
<dbReference type="InterPro" id="IPR013602">
    <property type="entry name" value="Dynein_heavy_linker"/>
</dbReference>
<evidence type="ECO:0000313" key="14">
    <source>
        <dbReference type="Proteomes" id="UP000663874"/>
    </source>
</evidence>
<organism evidence="13 14">
    <name type="scientific">Rotaria sordida</name>
    <dbReference type="NCBI Taxonomy" id="392033"/>
    <lineage>
        <taxon>Eukaryota</taxon>
        <taxon>Metazoa</taxon>
        <taxon>Spiralia</taxon>
        <taxon>Gnathifera</taxon>
        <taxon>Rotifera</taxon>
        <taxon>Eurotatoria</taxon>
        <taxon>Bdelloidea</taxon>
        <taxon>Philodinida</taxon>
        <taxon>Philodinidae</taxon>
        <taxon>Rotaria</taxon>
    </lineage>
</organism>
<dbReference type="PANTHER" id="PTHR46961">
    <property type="entry name" value="DYNEIN HEAVY CHAIN 1, AXONEMAL-LIKE PROTEIN"/>
    <property type="match status" value="1"/>
</dbReference>
<feature type="domain" description="Dynein heavy chain linker" evidence="12">
    <location>
        <begin position="34"/>
        <end position="193"/>
    </location>
</feature>
<proteinExistence type="predicted"/>
<dbReference type="Gene3D" id="1.10.287.2620">
    <property type="match status" value="1"/>
</dbReference>
<dbReference type="GO" id="GO:0005930">
    <property type="term" value="C:axoneme"/>
    <property type="evidence" value="ECO:0007669"/>
    <property type="project" value="UniProtKB-SubCell"/>
</dbReference>
<evidence type="ECO:0000313" key="13">
    <source>
        <dbReference type="EMBL" id="CAF4198658.1"/>
    </source>
</evidence>
<accession>A0A820B081</accession>
<evidence type="ECO:0000256" key="1">
    <source>
        <dbReference type="ARBA" id="ARBA00004430"/>
    </source>
</evidence>
<keyword evidence="11" id="KW-0966">Cell projection</keyword>
<comment type="subcellular location">
    <subcellularLocation>
        <location evidence="1">Cytoplasm</location>
        <location evidence="1">Cytoskeleton</location>
        <location evidence="1">Cilium axoneme</location>
    </subcellularLocation>
</comment>
<dbReference type="AlphaFoldDB" id="A0A820B081"/>
<evidence type="ECO:0000256" key="6">
    <source>
        <dbReference type="ARBA" id="ARBA00023017"/>
    </source>
</evidence>
<sequence length="193" mass="22981">MIYSQKQLDKQALDYKQLQSLLDTNIVDFSKLDLFRETLKHLTLTWKTVKDIRQNLEEIKQEQWQKLDSKQVLLSSDKHLENLQSLPKLVRSWDIYTFTEDHIKRIKICAQLLDDLSNSALRTRHWKQLIRLTGGNTLMDSDTFRQLTFGKLFTLSFQDHADEIRATVKRAEKDFQLESTLKTYEEIWLSKTF</sequence>
<evidence type="ECO:0000256" key="11">
    <source>
        <dbReference type="ARBA" id="ARBA00023273"/>
    </source>
</evidence>
<dbReference type="GO" id="GO:0005524">
    <property type="term" value="F:ATP binding"/>
    <property type="evidence" value="ECO:0007669"/>
    <property type="project" value="UniProtKB-KW"/>
</dbReference>
<feature type="non-terminal residue" evidence="13">
    <location>
        <position position="1"/>
    </location>
</feature>
<keyword evidence="10" id="KW-0206">Cytoskeleton</keyword>
<evidence type="ECO:0000259" key="12">
    <source>
        <dbReference type="Pfam" id="PF08393"/>
    </source>
</evidence>
<dbReference type="Pfam" id="PF08393">
    <property type="entry name" value="DHC_N2"/>
    <property type="match status" value="1"/>
</dbReference>
<evidence type="ECO:0000256" key="5">
    <source>
        <dbReference type="ARBA" id="ARBA00022840"/>
    </source>
</evidence>
<evidence type="ECO:0000256" key="8">
    <source>
        <dbReference type="ARBA" id="ARBA00023069"/>
    </source>
</evidence>
<dbReference type="EMBL" id="CAJOBE010016268">
    <property type="protein sequence ID" value="CAF4198658.1"/>
    <property type="molecule type" value="Genomic_DNA"/>
</dbReference>
<dbReference type="GO" id="GO:0005874">
    <property type="term" value="C:microtubule"/>
    <property type="evidence" value="ECO:0007669"/>
    <property type="project" value="UniProtKB-KW"/>
</dbReference>
<evidence type="ECO:0000256" key="7">
    <source>
        <dbReference type="ARBA" id="ARBA00023054"/>
    </source>
</evidence>
<comment type="caution">
    <text evidence="13">The sequence shown here is derived from an EMBL/GenBank/DDBJ whole genome shotgun (WGS) entry which is preliminary data.</text>
</comment>
<dbReference type="FunFam" id="1.10.287.2620:FF:000002">
    <property type="entry name" value="Dynein heavy chain 2, axonemal"/>
    <property type="match status" value="1"/>
</dbReference>
<evidence type="ECO:0000256" key="4">
    <source>
        <dbReference type="ARBA" id="ARBA00022741"/>
    </source>
</evidence>